<dbReference type="GO" id="GO:0016020">
    <property type="term" value="C:membrane"/>
    <property type="evidence" value="ECO:0007669"/>
    <property type="project" value="TreeGrafter"/>
</dbReference>
<dbReference type="InterPro" id="IPR045851">
    <property type="entry name" value="AMP-bd_C_sf"/>
</dbReference>
<dbReference type="GO" id="GO:0005524">
    <property type="term" value="F:ATP binding"/>
    <property type="evidence" value="ECO:0007669"/>
    <property type="project" value="UniProtKB-KW"/>
</dbReference>
<name>A0A250KIH7_9BACT</name>
<comment type="catalytic activity">
    <reaction evidence="3">
        <text>a long-chain fatty acid + ATP + CoA = a long-chain fatty acyl-CoA + AMP + diphosphate</text>
        <dbReference type="Rhea" id="RHEA:15421"/>
        <dbReference type="ChEBI" id="CHEBI:30616"/>
        <dbReference type="ChEBI" id="CHEBI:33019"/>
        <dbReference type="ChEBI" id="CHEBI:57287"/>
        <dbReference type="ChEBI" id="CHEBI:57560"/>
        <dbReference type="ChEBI" id="CHEBI:83139"/>
        <dbReference type="ChEBI" id="CHEBI:456215"/>
        <dbReference type="EC" id="6.2.1.3"/>
    </reaction>
    <physiologicalReaction direction="left-to-right" evidence="3">
        <dbReference type="Rhea" id="RHEA:15422"/>
    </physiologicalReaction>
</comment>
<evidence type="ECO:0000313" key="6">
    <source>
        <dbReference type="Proteomes" id="UP000267517"/>
    </source>
</evidence>
<dbReference type="SUPFAM" id="SSF56801">
    <property type="entry name" value="Acetyl-CoA synthetase-like"/>
    <property type="match status" value="1"/>
</dbReference>
<dbReference type="PANTHER" id="PTHR43272:SF33">
    <property type="entry name" value="AMP-BINDING DOMAIN-CONTAINING PROTEIN-RELATED"/>
    <property type="match status" value="1"/>
</dbReference>
<dbReference type="InterPro" id="IPR020845">
    <property type="entry name" value="AMP-binding_CS"/>
</dbReference>
<dbReference type="Gene3D" id="3.30.300.30">
    <property type="match status" value="1"/>
</dbReference>
<dbReference type="PANTHER" id="PTHR43272">
    <property type="entry name" value="LONG-CHAIN-FATTY-ACID--COA LIGASE"/>
    <property type="match status" value="1"/>
</dbReference>
<keyword evidence="1" id="KW-0547">Nucleotide-binding</keyword>
<keyword evidence="2" id="KW-0067">ATP-binding</keyword>
<evidence type="ECO:0000256" key="2">
    <source>
        <dbReference type="ARBA" id="ARBA00022840"/>
    </source>
</evidence>
<evidence type="ECO:0000256" key="3">
    <source>
        <dbReference type="ARBA" id="ARBA00024484"/>
    </source>
</evidence>
<organism evidence="5 6">
    <name type="scientific">Prevotella melaninogenica</name>
    <dbReference type="NCBI Taxonomy" id="28132"/>
    <lineage>
        <taxon>Bacteria</taxon>
        <taxon>Pseudomonadati</taxon>
        <taxon>Bacteroidota</taxon>
        <taxon>Bacteroidia</taxon>
        <taxon>Bacteroidales</taxon>
        <taxon>Prevotellaceae</taxon>
        <taxon>Prevotella</taxon>
    </lineage>
</organism>
<reference evidence="5 6" key="1">
    <citation type="submission" date="2017-05" db="EMBL/GenBank/DDBJ databases">
        <title>whole genome sequence of Prevotella melaninogenica GAI 07411.</title>
        <authorList>
            <person name="Kondo Y."/>
            <person name="Hoshino T."/>
        </authorList>
    </citation>
    <scope>NUCLEOTIDE SEQUENCE [LARGE SCALE GENOMIC DNA]</scope>
    <source>
        <strain evidence="5 6">GAI 07411</strain>
    </source>
</reference>
<evidence type="ECO:0000259" key="4">
    <source>
        <dbReference type="Pfam" id="PF00501"/>
    </source>
</evidence>
<evidence type="ECO:0000256" key="1">
    <source>
        <dbReference type="ARBA" id="ARBA00022741"/>
    </source>
</evidence>
<dbReference type="Proteomes" id="UP000267517">
    <property type="component" value="Chromosome II"/>
</dbReference>
<dbReference type="InterPro" id="IPR000873">
    <property type="entry name" value="AMP-dep_synth/lig_dom"/>
</dbReference>
<gene>
    <name evidence="5" type="ORF">PMEL_200022</name>
</gene>
<protein>
    <submittedName>
        <fullName evidence="5">Long-chain-fatty-acid--CoA ligase</fullName>
    </submittedName>
</protein>
<proteinExistence type="predicted"/>
<dbReference type="InterPro" id="IPR042099">
    <property type="entry name" value="ANL_N_sf"/>
</dbReference>
<evidence type="ECO:0000313" key="5">
    <source>
        <dbReference type="EMBL" id="BBA29509.1"/>
    </source>
</evidence>
<accession>A0A250KIH7</accession>
<dbReference type="Pfam" id="PF23562">
    <property type="entry name" value="AMP-binding_C_3"/>
    <property type="match status" value="1"/>
</dbReference>
<sequence>MAFFFFVYLVYFSCTKFLLMCRKLLNFARKSYFCAMDSIKSFNACIEKSIKDNWDKDALTDYLGATLQYHDVARKIEKLHILFENSGLKKGDKIALCGRNSSSWAVAFFATLSYGAVAVPVQHEFKPEQIYNIVNHSESKLLFVGDVVAPTIDGEQMPQLEGIIYLPDFSLILSRSESLTNARENLNALFGKKFPKFFRAEDVNYFKDEADDLALINYTSGTTGFSKGVMLSYRSVRSNLAWATADLKPHIKPGSKVLCMLPMAHMYGMICEFICQFSFGSHLYFLTRLPSPSLIAQACTDIRPAIIIAVPMVVEKIIRKNVFPKVQSTATRMLLKMPVVSKKVKERICAIVMEAFGGNAYELVTGGAALNKEIEDFLVSINFPVTSGYGATECGPMVTYSDYKDFVPGSCGTPVLNMEVKIVSPDPANVPGEVITRGENVMVGYYKNEEATKEVLDKDGWYHTGDLGTMSADGHLFIRGRIKNMLLGSNGQNVYPEEIEDKLNSMSMVSECIIIQRGDKIVGLVYPDFDEAKEMGFSQSDLQDIMEQNRLELNNMLPSFCHLSAIELRDEEFAKTPKKSIKRYLYQEK</sequence>
<dbReference type="Gene3D" id="3.40.50.12780">
    <property type="entry name" value="N-terminal domain of ligase-like"/>
    <property type="match status" value="1"/>
</dbReference>
<feature type="domain" description="AMP-dependent synthetase/ligase" evidence="4">
    <location>
        <begin position="47"/>
        <end position="446"/>
    </location>
</feature>
<dbReference type="EMBL" id="AP018050">
    <property type="protein sequence ID" value="BBA29509.1"/>
    <property type="molecule type" value="Genomic_DNA"/>
</dbReference>
<dbReference type="Pfam" id="PF00501">
    <property type="entry name" value="AMP-binding"/>
    <property type="match status" value="1"/>
</dbReference>
<dbReference type="GO" id="GO:0004467">
    <property type="term" value="F:long-chain fatty acid-CoA ligase activity"/>
    <property type="evidence" value="ECO:0007669"/>
    <property type="project" value="UniProtKB-EC"/>
</dbReference>
<dbReference type="AlphaFoldDB" id="A0A250KIH7"/>
<keyword evidence="5" id="KW-0436">Ligase</keyword>
<dbReference type="PROSITE" id="PS00455">
    <property type="entry name" value="AMP_BINDING"/>
    <property type="match status" value="1"/>
</dbReference>